<evidence type="ECO:0000256" key="1">
    <source>
        <dbReference type="SAM" id="MobiDB-lite"/>
    </source>
</evidence>
<dbReference type="InterPro" id="IPR013087">
    <property type="entry name" value="Znf_C2H2_type"/>
</dbReference>
<feature type="region of interest" description="Disordered" evidence="1">
    <location>
        <begin position="963"/>
        <end position="982"/>
    </location>
</feature>
<dbReference type="GO" id="GO:0006357">
    <property type="term" value="P:regulation of transcription by RNA polymerase II"/>
    <property type="evidence" value="ECO:0007669"/>
    <property type="project" value="TreeGrafter"/>
</dbReference>
<feature type="region of interest" description="Disordered" evidence="1">
    <location>
        <begin position="345"/>
        <end position="366"/>
    </location>
</feature>
<feature type="compositionally biased region" description="Polar residues" evidence="1">
    <location>
        <begin position="686"/>
        <end position="695"/>
    </location>
</feature>
<reference evidence="3" key="1">
    <citation type="submission" date="2025-08" db="UniProtKB">
        <authorList>
            <consortium name="Ensembl"/>
        </authorList>
    </citation>
    <scope>IDENTIFICATION</scope>
</reference>
<dbReference type="InterPro" id="IPR040010">
    <property type="entry name" value="ZN608/ZN609"/>
</dbReference>
<feature type="region of interest" description="Disordered" evidence="1">
    <location>
        <begin position="1032"/>
        <end position="1085"/>
    </location>
</feature>
<feature type="compositionally biased region" description="Polar residues" evidence="1">
    <location>
        <begin position="288"/>
        <end position="297"/>
    </location>
</feature>
<dbReference type="GeneTree" id="ENSGT00390000008748"/>
<reference evidence="3" key="2">
    <citation type="submission" date="2025-09" db="UniProtKB">
        <authorList>
            <consortium name="Ensembl"/>
        </authorList>
    </citation>
    <scope>IDENTIFICATION</scope>
</reference>
<dbReference type="PROSITE" id="PS00028">
    <property type="entry name" value="ZINC_FINGER_C2H2_1"/>
    <property type="match status" value="1"/>
</dbReference>
<dbReference type="PANTHER" id="PTHR21564">
    <property type="entry name" value="BRAKELESS PROTEIN"/>
    <property type="match status" value="1"/>
</dbReference>
<feature type="compositionally biased region" description="Polar residues" evidence="1">
    <location>
        <begin position="663"/>
        <end position="678"/>
    </location>
</feature>
<dbReference type="AlphaFoldDB" id="A0A8C2Z1J6"/>
<feature type="compositionally biased region" description="Low complexity" evidence="1">
    <location>
        <begin position="1053"/>
        <end position="1068"/>
    </location>
</feature>
<feature type="region of interest" description="Disordered" evidence="1">
    <location>
        <begin position="862"/>
        <end position="895"/>
    </location>
</feature>
<feature type="compositionally biased region" description="Basic and acidic residues" evidence="1">
    <location>
        <begin position="868"/>
        <end position="885"/>
    </location>
</feature>
<evidence type="ECO:0000313" key="4">
    <source>
        <dbReference type="Proteomes" id="UP000694565"/>
    </source>
</evidence>
<feature type="domain" description="C2H2-type" evidence="2">
    <location>
        <begin position="321"/>
        <end position="344"/>
    </location>
</feature>
<feature type="compositionally biased region" description="Low complexity" evidence="1">
    <location>
        <begin position="69"/>
        <end position="79"/>
    </location>
</feature>
<evidence type="ECO:0000313" key="3">
    <source>
        <dbReference type="Ensembl" id="ENSCLMP00005012978.1"/>
    </source>
</evidence>
<feature type="compositionally biased region" description="Basic and acidic residues" evidence="1">
    <location>
        <begin position="789"/>
        <end position="816"/>
    </location>
</feature>
<dbReference type="GO" id="GO:0005634">
    <property type="term" value="C:nucleus"/>
    <property type="evidence" value="ECO:0007669"/>
    <property type="project" value="TreeGrafter"/>
</dbReference>
<feature type="compositionally biased region" description="Basic and acidic residues" evidence="1">
    <location>
        <begin position="482"/>
        <end position="498"/>
    </location>
</feature>
<feature type="compositionally biased region" description="Low complexity" evidence="1">
    <location>
        <begin position="718"/>
        <end position="732"/>
    </location>
</feature>
<dbReference type="Ensembl" id="ENSCLMT00005013903.1">
    <property type="protein sequence ID" value="ENSCLMP00005012978.1"/>
    <property type="gene ID" value="ENSCLMG00005006910.1"/>
</dbReference>
<feature type="region of interest" description="Disordered" evidence="1">
    <location>
        <begin position="914"/>
        <end position="953"/>
    </location>
</feature>
<feature type="region of interest" description="Disordered" evidence="1">
    <location>
        <begin position="56"/>
        <end position="90"/>
    </location>
</feature>
<proteinExistence type="predicted"/>
<feature type="region of interest" description="Disordered" evidence="1">
    <location>
        <begin position="381"/>
        <end position="400"/>
    </location>
</feature>
<organism evidence="3 4">
    <name type="scientific">Cyclopterus lumpus</name>
    <name type="common">Lumpsucker</name>
    <dbReference type="NCBI Taxonomy" id="8103"/>
    <lineage>
        <taxon>Eukaryota</taxon>
        <taxon>Metazoa</taxon>
        <taxon>Chordata</taxon>
        <taxon>Craniata</taxon>
        <taxon>Vertebrata</taxon>
        <taxon>Euteleostomi</taxon>
        <taxon>Actinopterygii</taxon>
        <taxon>Neopterygii</taxon>
        <taxon>Teleostei</taxon>
        <taxon>Neoteleostei</taxon>
        <taxon>Acanthomorphata</taxon>
        <taxon>Eupercaria</taxon>
        <taxon>Perciformes</taxon>
        <taxon>Cottioidei</taxon>
        <taxon>Cottales</taxon>
        <taxon>Cyclopteridae</taxon>
        <taxon>Cyclopterus</taxon>
    </lineage>
</organism>
<sequence>MERWRDGGVLGAVDRCSAVTQHADVIMNSVTFGENVSSDGAMQHPDNQMDSVDPMFTVPAPPAPGHPGAPGSSLPSAPSFSPPALPTSTSKPLVVRTRSVGTNTQDGGVSGALEGDSACLGPCQPGTSVNLEGIVWHETEEGVLVVNVTWRKRTYVGTLLDCTKHDWTTSMHGSFQRGSRGLLLHCGSHFNLTIIRGLSQHRSRGGGMAGTAAPIHSKGRRGSLNLINSNCRAPPSFFTVEEVKPANSTSSLSSGKRKNKPPADLDLSLVSSDDKNGNGKRIRAKSRSAPSTPQGKSDPSFMDPGGGCASSPPPPPILIDCPHPNCTKRYKHINGLRYHQTHAHLEAEEQRKPELEPLKDGESEDRLSDCEDTISNMTYDLSETNSTNANSSSKRPAPLYKVTTVGSPKNRRLLLSTDHSPLVNPKTRRTSLLKDGLLDDLSNLPIISNMTVVLENCMVPDRNSTVEMPKLEAEGLIDKKGGGCDKSKKANGKVEKLSKSRTNRPIAPAPAPPKLIAIPNTAYPTGTADTATSQQNSPMAAVGLTSKILPLKPLKPKLSIVVEPSLLKATMVTCSKETRKKEKRRLKDKHNKDAQIRTPNGDSSGIKMEDGCGGGGSKMGVKDISGSLLKEHLSKQDVMNGLTESQESRMASIRAEADKVYTFTDNAPSPSIGGSSRLDSGGSCLATDSKNNSPAYSDISDAGDDGGSSECRSDGIRSKSASSASSEASCSSNHGNPGKTPPTASAPPSKDPQSPYYHGYEPYYLQGYMQSDRQNSSSVAFHKSSGLDSKGKDRKEEVKEDDKSSSHDFSDSKKGDGPPQSQLLLAMSQTQTALAQSLYYGQYSRGLYMDQKMLLASKCCDQTHGGKQRGERAPGLRDSEDDKHMVGGSHYRGNTPSDGPAWAHCLAHSKYSELQHGEEAEEGEADRGKEVHDLPPAIDLEDPDRLDGLDDQGQEPMGVLAEESQNARAAVSPPMTPQQPYIQYQHSSYPPYLAMCEGGGGSYRGVSPTLVHNYPGESLSTGFHYPLYGKTAGREESEVTPPTRGGAVGGLQSGDASSSSSLELQQQQHLYHGKSPAVRTCYTSP</sequence>
<dbReference type="PANTHER" id="PTHR21564:SF4">
    <property type="entry name" value="ZINC FINGER PROTEIN 608"/>
    <property type="match status" value="1"/>
</dbReference>
<feature type="region of interest" description="Disordered" evidence="1">
    <location>
        <begin position="576"/>
        <end position="620"/>
    </location>
</feature>
<feature type="region of interest" description="Disordered" evidence="1">
    <location>
        <begin position="482"/>
        <end position="518"/>
    </location>
</feature>
<feature type="compositionally biased region" description="Polar residues" evidence="1">
    <location>
        <begin position="768"/>
        <end position="779"/>
    </location>
</feature>
<feature type="region of interest" description="Disordered" evidence="1">
    <location>
        <begin position="661"/>
        <end position="823"/>
    </location>
</feature>
<keyword evidence="4" id="KW-1185">Reference proteome</keyword>
<feature type="region of interest" description="Disordered" evidence="1">
    <location>
        <begin position="245"/>
        <end position="320"/>
    </location>
</feature>
<name>A0A8C2Z1J6_CYCLU</name>
<protein>
    <submittedName>
        <fullName evidence="3">Zinc finger protein 608</fullName>
    </submittedName>
</protein>
<dbReference type="Proteomes" id="UP000694565">
    <property type="component" value="Unplaced"/>
</dbReference>
<evidence type="ECO:0000259" key="2">
    <source>
        <dbReference type="PROSITE" id="PS00028"/>
    </source>
</evidence>
<feature type="compositionally biased region" description="Low complexity" evidence="1">
    <location>
        <begin position="382"/>
        <end position="393"/>
    </location>
</feature>
<accession>A0A8C2Z1J6</accession>